<dbReference type="AlphaFoldDB" id="A0A803TWE3"/>
<keyword evidence="2" id="KW-1185">Reference proteome</keyword>
<evidence type="ECO:0000313" key="2">
    <source>
        <dbReference type="Proteomes" id="UP000001646"/>
    </source>
</evidence>
<accession>A0A803TWE3</accession>
<evidence type="ECO:0000313" key="1">
    <source>
        <dbReference type="Ensembl" id="ENSACAP00000039533.1"/>
    </source>
</evidence>
<proteinExistence type="predicted"/>
<dbReference type="Proteomes" id="UP000001646">
    <property type="component" value="Unplaced"/>
</dbReference>
<reference evidence="1" key="3">
    <citation type="submission" date="2025-09" db="UniProtKB">
        <authorList>
            <consortium name="Ensembl"/>
        </authorList>
    </citation>
    <scope>IDENTIFICATION</scope>
</reference>
<reference evidence="1" key="1">
    <citation type="submission" date="2009-12" db="EMBL/GenBank/DDBJ databases">
        <title>The Genome Sequence of Anolis carolinensis (Green Anole Lizard).</title>
        <authorList>
            <consortium name="The Genome Sequencing Platform"/>
            <person name="Di Palma F."/>
            <person name="Alfoldi J."/>
            <person name="Heiman D."/>
            <person name="Young S."/>
            <person name="Grabherr M."/>
            <person name="Johnson J."/>
            <person name="Lander E.S."/>
            <person name="Lindblad-Toh K."/>
        </authorList>
    </citation>
    <scope>NUCLEOTIDE SEQUENCE [LARGE SCALE GENOMIC DNA]</scope>
    <source>
        <strain evidence="1">JBL SC #1</strain>
    </source>
</reference>
<dbReference type="GeneTree" id="ENSGT00960000189988"/>
<dbReference type="Ensembl" id="ENSACAT00000036603.1">
    <property type="protein sequence ID" value="ENSACAP00000039533.1"/>
    <property type="gene ID" value="ENSACAG00000037106.1"/>
</dbReference>
<protein>
    <submittedName>
        <fullName evidence="1">Uncharacterized protein</fullName>
    </submittedName>
</protein>
<name>A0A803TWE3_ANOCA</name>
<organism evidence="1 2">
    <name type="scientific">Anolis carolinensis</name>
    <name type="common">Green anole</name>
    <name type="synonym">American chameleon</name>
    <dbReference type="NCBI Taxonomy" id="28377"/>
    <lineage>
        <taxon>Eukaryota</taxon>
        <taxon>Metazoa</taxon>
        <taxon>Chordata</taxon>
        <taxon>Craniata</taxon>
        <taxon>Vertebrata</taxon>
        <taxon>Euteleostomi</taxon>
        <taxon>Lepidosauria</taxon>
        <taxon>Squamata</taxon>
        <taxon>Bifurcata</taxon>
        <taxon>Unidentata</taxon>
        <taxon>Episquamata</taxon>
        <taxon>Toxicofera</taxon>
        <taxon>Iguania</taxon>
        <taxon>Dactyloidae</taxon>
        <taxon>Anolis</taxon>
    </lineage>
</organism>
<sequence length="67" mass="7631">MDVRFYPPSSGSSLPGDPSNLDFAQCLGYYNYNKVIMTCFFFSISLYPPLTHPLCTLVNTRPYLPKM</sequence>
<dbReference type="InParanoid" id="A0A803TWE3"/>
<reference evidence="1" key="2">
    <citation type="submission" date="2025-08" db="UniProtKB">
        <authorList>
            <consortium name="Ensembl"/>
        </authorList>
    </citation>
    <scope>IDENTIFICATION</scope>
</reference>